<keyword evidence="2" id="KW-1185">Reference proteome</keyword>
<dbReference type="EMBL" id="CAUYUJ010000669">
    <property type="protein sequence ID" value="CAK0791836.1"/>
    <property type="molecule type" value="Genomic_DNA"/>
</dbReference>
<evidence type="ECO:0000313" key="1">
    <source>
        <dbReference type="EMBL" id="CAK0791836.1"/>
    </source>
</evidence>
<dbReference type="Proteomes" id="UP001189429">
    <property type="component" value="Unassembled WGS sequence"/>
</dbReference>
<reference evidence="1" key="1">
    <citation type="submission" date="2023-10" db="EMBL/GenBank/DDBJ databases">
        <authorList>
            <person name="Chen Y."/>
            <person name="Shah S."/>
            <person name="Dougan E. K."/>
            <person name="Thang M."/>
            <person name="Chan C."/>
        </authorList>
    </citation>
    <scope>NUCLEOTIDE SEQUENCE [LARGE SCALE GENOMIC DNA]</scope>
</reference>
<evidence type="ECO:0000313" key="2">
    <source>
        <dbReference type="Proteomes" id="UP001189429"/>
    </source>
</evidence>
<organism evidence="1 2">
    <name type="scientific">Prorocentrum cordatum</name>
    <dbReference type="NCBI Taxonomy" id="2364126"/>
    <lineage>
        <taxon>Eukaryota</taxon>
        <taxon>Sar</taxon>
        <taxon>Alveolata</taxon>
        <taxon>Dinophyceae</taxon>
        <taxon>Prorocentrales</taxon>
        <taxon>Prorocentraceae</taxon>
        <taxon>Prorocentrum</taxon>
    </lineage>
</organism>
<protein>
    <submittedName>
        <fullName evidence="1">Uncharacterized protein</fullName>
    </submittedName>
</protein>
<gene>
    <name evidence="1" type="ORF">PCOR1329_LOCUS2628</name>
</gene>
<name>A0ABN9PK37_9DINO</name>
<sequence>MGTWKKSASIHGPPLAARTVANHNCRRQISFAWDWFGWNSLEILGPKRPEAIVGQNLLDVVLDPGSRQSQVPGSGFFRTPENRIRTNYHLAGLKFSQENNDFSSERISDGLCSSSPSKLLCWNLRCPLGRSSSEVSSFSCWRCSTDPSGGMLNRTRAQRGN</sequence>
<accession>A0ABN9PK37</accession>
<proteinExistence type="predicted"/>
<comment type="caution">
    <text evidence="1">The sequence shown here is derived from an EMBL/GenBank/DDBJ whole genome shotgun (WGS) entry which is preliminary data.</text>
</comment>